<dbReference type="PROSITE" id="PS51462">
    <property type="entry name" value="NUDIX"/>
    <property type="match status" value="1"/>
</dbReference>
<evidence type="ECO:0000313" key="3">
    <source>
        <dbReference type="Proteomes" id="UP000028667"/>
    </source>
</evidence>
<dbReference type="InterPro" id="IPR015797">
    <property type="entry name" value="NUDIX_hydrolase-like_dom_sf"/>
</dbReference>
<dbReference type="InterPro" id="IPR000086">
    <property type="entry name" value="NUDIX_hydrolase_dom"/>
</dbReference>
<keyword evidence="2" id="KW-0378">Hydrolase</keyword>
<name>A0A076FH95_9VIRU</name>
<keyword evidence="3" id="KW-1185">Reference proteome</keyword>
<dbReference type="EMBL" id="KJ645900">
    <property type="protein sequence ID" value="AII17137.1"/>
    <property type="molecule type" value="Genomic_DNA"/>
</dbReference>
<gene>
    <name evidence="2" type="ORF">AaV_234</name>
</gene>
<sequence length="163" mass="18488">MQKNPKKQKTDWSIDNRHKATAAGCVFNLDGDKVLLVQDKDKNITFPKGYIDKKDEVDGFTNTTILCAKREVKEETNVDFQLSTLVPTAYTESRGKYQKHVTVHIGIADEDNCHVHIQNDKEENRLEWAKFVPINDARKCLEHCALTALEGAIVLHSAPTLRL</sequence>
<organism evidence="2 3">
    <name type="scientific">Aureococcus anophagefferens virus</name>
    <dbReference type="NCBI Taxonomy" id="1474867"/>
    <lineage>
        <taxon>Viruses</taxon>
        <taxon>Varidnaviria</taxon>
        <taxon>Bamfordvirae</taxon>
        <taxon>Nucleocytoviricota</taxon>
        <taxon>Megaviricetes</taxon>
        <taxon>Imitervirales</taxon>
        <taxon>Schizomimiviridae</taxon>
        <taxon>Kratosvirus</taxon>
        <taxon>Kratosvirus quantuckense</taxon>
    </lineage>
</organism>
<evidence type="ECO:0000259" key="1">
    <source>
        <dbReference type="PROSITE" id="PS51462"/>
    </source>
</evidence>
<reference evidence="2 3" key="1">
    <citation type="journal article" date="2014" name="Virology">
        <title>Genome of brown tide virus (AaV), the little giant of the Megaviridae, elucidates NCLDV genome expansion and host-virus coevolution.</title>
        <authorList>
            <person name="Moniruzzaman M."/>
            <person name="LeCleir G.R."/>
            <person name="Brown C.M."/>
            <person name="Gobler C.J."/>
            <person name="Bidle K.D."/>
            <person name="Wilson W.H."/>
            <person name="Wilhelm S.W."/>
        </authorList>
    </citation>
    <scope>NUCLEOTIDE SEQUENCE [LARGE SCALE GENOMIC DNA]</scope>
    <source>
        <strain evidence="2">BtV-01</strain>
    </source>
</reference>
<dbReference type="Gene3D" id="3.90.79.10">
    <property type="entry name" value="Nucleoside Triphosphate Pyrophosphohydrolase"/>
    <property type="match status" value="1"/>
</dbReference>
<feature type="domain" description="Nudix hydrolase" evidence="1">
    <location>
        <begin position="17"/>
        <end position="159"/>
    </location>
</feature>
<dbReference type="Pfam" id="PF00293">
    <property type="entry name" value="NUDIX"/>
    <property type="match status" value="1"/>
</dbReference>
<dbReference type="OrthoDB" id="17890at10239"/>
<dbReference type="KEGG" id="vg:20041668"/>
<dbReference type="SUPFAM" id="SSF55811">
    <property type="entry name" value="Nudix"/>
    <property type="match status" value="1"/>
</dbReference>
<dbReference type="Proteomes" id="UP000028667">
    <property type="component" value="Segment"/>
</dbReference>
<dbReference type="GO" id="GO:0016787">
    <property type="term" value="F:hydrolase activity"/>
    <property type="evidence" value="ECO:0007669"/>
    <property type="project" value="UniProtKB-KW"/>
</dbReference>
<dbReference type="GeneID" id="20041668"/>
<proteinExistence type="predicted"/>
<evidence type="ECO:0000313" key="2">
    <source>
        <dbReference type="EMBL" id="AII17137.1"/>
    </source>
</evidence>
<protein>
    <submittedName>
        <fullName evidence="2">Putative nucleoside diphosphate hydrolase</fullName>
    </submittedName>
</protein>
<dbReference type="RefSeq" id="YP_009052308.1">
    <property type="nucleotide sequence ID" value="NC_024697.1"/>
</dbReference>
<dbReference type="CDD" id="cd02883">
    <property type="entry name" value="NUDIX_Hydrolase"/>
    <property type="match status" value="1"/>
</dbReference>
<accession>A0A076FH95</accession>